<feature type="region of interest" description="Disordered" evidence="1">
    <location>
        <begin position="75"/>
        <end position="96"/>
    </location>
</feature>
<feature type="compositionally biased region" description="Basic and acidic residues" evidence="1">
    <location>
        <begin position="79"/>
        <end position="90"/>
    </location>
</feature>
<proteinExistence type="predicted"/>
<dbReference type="RefSeq" id="XP_003056971.1">
    <property type="nucleotide sequence ID" value="XM_003056925.1"/>
</dbReference>
<dbReference type="KEGG" id="mpp:MICPUCDRAFT_56620"/>
<evidence type="ECO:0000256" key="1">
    <source>
        <dbReference type="SAM" id="MobiDB-lite"/>
    </source>
</evidence>
<dbReference type="GO" id="GO:0003676">
    <property type="term" value="F:nucleic acid binding"/>
    <property type="evidence" value="ECO:0007669"/>
    <property type="project" value="InterPro"/>
</dbReference>
<organism evidence="3">
    <name type="scientific">Micromonas pusilla (strain CCMP1545)</name>
    <name type="common">Picoplanktonic green alga</name>
    <dbReference type="NCBI Taxonomy" id="564608"/>
    <lineage>
        <taxon>Eukaryota</taxon>
        <taxon>Viridiplantae</taxon>
        <taxon>Chlorophyta</taxon>
        <taxon>Mamiellophyceae</taxon>
        <taxon>Mamiellales</taxon>
        <taxon>Mamiellaceae</taxon>
        <taxon>Micromonas</taxon>
    </lineage>
</organism>
<dbReference type="Proteomes" id="UP000001876">
    <property type="component" value="Unassembled WGS sequence"/>
</dbReference>
<evidence type="ECO:0000313" key="3">
    <source>
        <dbReference type="Proteomes" id="UP000001876"/>
    </source>
</evidence>
<reference evidence="2 3" key="1">
    <citation type="journal article" date="2009" name="Science">
        <title>Green evolution and dynamic adaptations revealed by genomes of the marine picoeukaryotes Micromonas.</title>
        <authorList>
            <person name="Worden A.Z."/>
            <person name="Lee J.H."/>
            <person name="Mock T."/>
            <person name="Rouze P."/>
            <person name="Simmons M.P."/>
            <person name="Aerts A.L."/>
            <person name="Allen A.E."/>
            <person name="Cuvelier M.L."/>
            <person name="Derelle E."/>
            <person name="Everett M.V."/>
            <person name="Foulon E."/>
            <person name="Grimwood J."/>
            <person name="Gundlach H."/>
            <person name="Henrissat B."/>
            <person name="Napoli C."/>
            <person name="McDonald S.M."/>
            <person name="Parker M.S."/>
            <person name="Rombauts S."/>
            <person name="Salamov A."/>
            <person name="Von Dassow P."/>
            <person name="Badger J.H."/>
            <person name="Coutinho P.M."/>
            <person name="Demir E."/>
            <person name="Dubchak I."/>
            <person name="Gentemann C."/>
            <person name="Eikrem W."/>
            <person name="Gready J.E."/>
            <person name="John U."/>
            <person name="Lanier W."/>
            <person name="Lindquist E.A."/>
            <person name="Lucas S."/>
            <person name="Mayer K.F."/>
            <person name="Moreau H."/>
            <person name="Not F."/>
            <person name="Otillar R."/>
            <person name="Panaud O."/>
            <person name="Pangilinan J."/>
            <person name="Paulsen I."/>
            <person name="Piegu B."/>
            <person name="Poliakov A."/>
            <person name="Robbens S."/>
            <person name="Schmutz J."/>
            <person name="Toulza E."/>
            <person name="Wyss T."/>
            <person name="Zelensky A."/>
            <person name="Zhou K."/>
            <person name="Armbrust E.V."/>
            <person name="Bhattacharya D."/>
            <person name="Goodenough U.W."/>
            <person name="Van de Peer Y."/>
            <person name="Grigoriev I.V."/>
        </authorList>
    </citation>
    <scope>NUCLEOTIDE SEQUENCE [LARGE SCALE GENOMIC DNA]</scope>
    <source>
        <strain evidence="2 3">CCMP1545</strain>
    </source>
</reference>
<dbReference type="OrthoDB" id="1699369at2759"/>
<dbReference type="InterPro" id="IPR036882">
    <property type="entry name" value="Alba-like_dom_sf"/>
</dbReference>
<gene>
    <name evidence="2" type="ORF">MICPUCDRAFT_56620</name>
</gene>
<accession>C1MMQ8</accession>
<dbReference type="EMBL" id="GG663737">
    <property type="protein sequence ID" value="EEH58616.1"/>
    <property type="molecule type" value="Genomic_DNA"/>
</dbReference>
<dbReference type="GeneID" id="9682887"/>
<dbReference type="Gene3D" id="3.30.110.20">
    <property type="entry name" value="Alba-like domain"/>
    <property type="match status" value="1"/>
</dbReference>
<dbReference type="STRING" id="564608.C1MMQ8"/>
<name>C1MMQ8_MICPC</name>
<dbReference type="AlphaFoldDB" id="C1MMQ8"/>
<sequence length="126" mass="13596">MTSSDPPVRVVLVSHDKRPLFHYVKLALDALKSDAHGDRVVVRLTGMGMACARVVTLAELLKRDGACVVTRTRTGSVKGAREGDPDRDSTKSAIEMDVTRGGAFEAKAGDVFRRRKVEASSSELPS</sequence>
<keyword evidence="3" id="KW-1185">Reference proteome</keyword>
<evidence type="ECO:0000313" key="2">
    <source>
        <dbReference type="EMBL" id="EEH58616.1"/>
    </source>
</evidence>
<protein>
    <submittedName>
        <fullName evidence="2">Predicted protein</fullName>
    </submittedName>
</protein>
<dbReference type="SUPFAM" id="SSF82704">
    <property type="entry name" value="AlbA-like"/>
    <property type="match status" value="1"/>
</dbReference>